<dbReference type="RefSeq" id="XP_018711325.1">
    <property type="nucleotide sequence ID" value="XM_018854986.1"/>
</dbReference>
<dbReference type="EMBL" id="LXTC01000004">
    <property type="protein sequence ID" value="OBA20803.1"/>
    <property type="molecule type" value="Genomic_DNA"/>
</dbReference>
<dbReference type="OrthoDB" id="10652360at2759"/>
<proteinExistence type="predicted"/>
<comment type="caution">
    <text evidence="1">The sequence shown here is derived from an EMBL/GenBank/DDBJ whole genome shotgun (WGS) entry which is preliminary data.</text>
</comment>
<dbReference type="AlphaFoldDB" id="A0A1A0HAA2"/>
<accession>A0A1A0HAA2</accession>
<keyword evidence="2" id="KW-1185">Reference proteome</keyword>
<organism evidence="1 2">
    <name type="scientific">Metschnikowia bicuspidata var. bicuspidata NRRL YB-4993</name>
    <dbReference type="NCBI Taxonomy" id="869754"/>
    <lineage>
        <taxon>Eukaryota</taxon>
        <taxon>Fungi</taxon>
        <taxon>Dikarya</taxon>
        <taxon>Ascomycota</taxon>
        <taxon>Saccharomycotina</taxon>
        <taxon>Pichiomycetes</taxon>
        <taxon>Metschnikowiaceae</taxon>
        <taxon>Metschnikowia</taxon>
    </lineage>
</organism>
<dbReference type="GeneID" id="30027962"/>
<name>A0A1A0HAA2_9ASCO</name>
<evidence type="ECO:0000313" key="1">
    <source>
        <dbReference type="EMBL" id="OBA20803.1"/>
    </source>
</evidence>
<reference evidence="1 2" key="1">
    <citation type="submission" date="2016-05" db="EMBL/GenBank/DDBJ databases">
        <title>Comparative genomics of biotechnologically important yeasts.</title>
        <authorList>
            <consortium name="DOE Joint Genome Institute"/>
            <person name="Riley R."/>
            <person name="Haridas S."/>
            <person name="Wolfe K.H."/>
            <person name="Lopes M.R."/>
            <person name="Hittinger C.T."/>
            <person name="Goker M."/>
            <person name="Salamov A."/>
            <person name="Wisecaver J."/>
            <person name="Long T.M."/>
            <person name="Aerts A.L."/>
            <person name="Barry K."/>
            <person name="Choi C."/>
            <person name="Clum A."/>
            <person name="Coughlan A.Y."/>
            <person name="Deshpande S."/>
            <person name="Douglass A.P."/>
            <person name="Hanson S.J."/>
            <person name="Klenk H.-P."/>
            <person name="LaButti K."/>
            <person name="Lapidus A."/>
            <person name="Lindquist E."/>
            <person name="Lipzen A."/>
            <person name="Meier-kolthoff J.P."/>
            <person name="Ohm R.A."/>
            <person name="Otillar R.P."/>
            <person name="Pangilinan J."/>
            <person name="Peng Y."/>
            <person name="Rokas A."/>
            <person name="Rosa C.A."/>
            <person name="Scheuner C."/>
            <person name="Sibirny A.A."/>
            <person name="Slot J.C."/>
            <person name="Stielow J.B."/>
            <person name="Sun H."/>
            <person name="Kurtzman C.P."/>
            <person name="Blackwell M."/>
            <person name="Grigoriev I.V."/>
            <person name="Jeffries T.W."/>
        </authorList>
    </citation>
    <scope>NUCLEOTIDE SEQUENCE [LARGE SCALE GENOMIC DNA]</scope>
    <source>
        <strain evidence="1 2">NRRL YB-4993</strain>
    </source>
</reference>
<gene>
    <name evidence="1" type="ORF">METBIDRAFT_206019</name>
</gene>
<sequence length="156" mass="18255">MTGVWVWISTSLGILRSDFYVQTSTFRLLLHSAFCVQTSTFRILRSEFYVRNSIPRSGFYVQNSTFRILCSEFYVQNSTFRILRSEFLTHSLYWERLFVVNRRKGVELPPSVVRATEQYRPGIFGEPCFREAPGARRIHPDTRSSPAWRKVSEASL</sequence>
<protein>
    <submittedName>
        <fullName evidence="1">Uncharacterized protein</fullName>
    </submittedName>
</protein>
<evidence type="ECO:0000313" key="2">
    <source>
        <dbReference type="Proteomes" id="UP000092555"/>
    </source>
</evidence>
<dbReference type="Proteomes" id="UP000092555">
    <property type="component" value="Unassembled WGS sequence"/>
</dbReference>